<keyword evidence="1" id="KW-1133">Transmembrane helix</keyword>
<evidence type="ECO:0008006" key="4">
    <source>
        <dbReference type="Google" id="ProtNLM"/>
    </source>
</evidence>
<organism evidence="2 3">
    <name type="scientific">Knoellia koreensis</name>
    <dbReference type="NCBI Taxonomy" id="2730921"/>
    <lineage>
        <taxon>Bacteria</taxon>
        <taxon>Bacillati</taxon>
        <taxon>Actinomycetota</taxon>
        <taxon>Actinomycetes</taxon>
        <taxon>Micrococcales</taxon>
        <taxon>Intrasporangiaceae</taxon>
        <taxon>Knoellia</taxon>
    </lineage>
</organism>
<feature type="transmembrane region" description="Helical" evidence="1">
    <location>
        <begin position="75"/>
        <end position="97"/>
    </location>
</feature>
<dbReference type="Proteomes" id="UP000588586">
    <property type="component" value="Unassembled WGS sequence"/>
</dbReference>
<sequence length="513" mass="53870">MNWHRVRLAALLTLPASALIAYDGWRWRWFTHPDFLLAREAAQVLLSGDGLRVYAEAPLAQMGPLALALAPLPHAAYNVVVALLVLPFLVLAALPLLEDDVPPSRRITWLLATTLLIAPWAQLAWKGHGDDALVLLGAAVMLTALAARRTSWVLAGWFVAVAGKPTALALAPLLLATPVTLWLGPMLAALVWLPFVIADPGAMARAGQGVMAVVPGDGLSYLGVRAGRPPAWVRPLQLAVAWAGTLLGHLRSRPAAGLLAGLALRAALEPNPAPAYSISLVAVALFVDAGRRLPVATGLASMGFWTSQMVLAGGSGLPRLALLLGLVGWCVWTLTGRALDLVGVVGGMRLARAARAGAAVAIATAWVSGPAAPVQASDVIQRGSVGQGVKCVQYAVNHLGSAGLGIGPRTPVDGQYGRDTAGAVRALQAAFAPIENFESTVDGRVGTLTGTILREANFGGAPAEWRCDEHVPYDPKLRRQAQANLSDVAFNTWLLTLKPDDERLQRALAPKSN</sequence>
<dbReference type="AlphaFoldDB" id="A0A849HIM5"/>
<keyword evidence="1" id="KW-0812">Transmembrane</keyword>
<dbReference type="EMBL" id="JABEPQ010000003">
    <property type="protein sequence ID" value="NNM47278.1"/>
    <property type="molecule type" value="Genomic_DNA"/>
</dbReference>
<keyword evidence="3" id="KW-1185">Reference proteome</keyword>
<dbReference type="SUPFAM" id="SSF47090">
    <property type="entry name" value="PGBD-like"/>
    <property type="match status" value="1"/>
</dbReference>
<feature type="transmembrane region" description="Helical" evidence="1">
    <location>
        <begin position="181"/>
        <end position="198"/>
    </location>
</feature>
<name>A0A849HIM5_9MICO</name>
<dbReference type="InterPro" id="IPR036365">
    <property type="entry name" value="PGBD-like_sf"/>
</dbReference>
<evidence type="ECO:0000256" key="1">
    <source>
        <dbReference type="SAM" id="Phobius"/>
    </source>
</evidence>
<proteinExistence type="predicted"/>
<protein>
    <recommendedName>
        <fullName evidence="4">Peptidoglycan binding-like domain-containing protein</fullName>
    </recommendedName>
</protein>
<evidence type="ECO:0000313" key="3">
    <source>
        <dbReference type="Proteomes" id="UP000588586"/>
    </source>
</evidence>
<feature type="transmembrane region" description="Helical" evidence="1">
    <location>
        <begin position="109"/>
        <end position="125"/>
    </location>
</feature>
<evidence type="ECO:0000313" key="2">
    <source>
        <dbReference type="EMBL" id="NNM47278.1"/>
    </source>
</evidence>
<dbReference type="Gene3D" id="1.10.101.10">
    <property type="entry name" value="PGBD-like superfamily/PGBD"/>
    <property type="match status" value="1"/>
</dbReference>
<gene>
    <name evidence="2" type="ORF">HJG52_14860</name>
</gene>
<dbReference type="InterPro" id="IPR036366">
    <property type="entry name" value="PGBDSf"/>
</dbReference>
<dbReference type="RefSeq" id="WP_171244394.1">
    <property type="nucleotide sequence ID" value="NZ_JABEPQ010000003.1"/>
</dbReference>
<reference evidence="2 3" key="1">
    <citation type="submission" date="2020-04" db="EMBL/GenBank/DDBJ databases">
        <title>Knoellia sp. isolate from air conditioner.</title>
        <authorList>
            <person name="Chea S."/>
            <person name="Kim D.-U."/>
        </authorList>
    </citation>
    <scope>NUCLEOTIDE SEQUENCE [LARGE SCALE GENOMIC DNA]</scope>
    <source>
        <strain evidence="2 3">DB2414S</strain>
    </source>
</reference>
<comment type="caution">
    <text evidence="2">The sequence shown here is derived from an EMBL/GenBank/DDBJ whole genome shotgun (WGS) entry which is preliminary data.</text>
</comment>
<accession>A0A849HIM5</accession>
<keyword evidence="1" id="KW-0472">Membrane</keyword>